<comment type="catalytic activity">
    <reaction evidence="1">
        <text>5-hydroxy-2-oxo-4-ureido-2,5-dihydro-1H-imidazole-5-carboxylate + H(+) = (S)-allantoin + CO2</text>
        <dbReference type="Rhea" id="RHEA:26301"/>
        <dbReference type="ChEBI" id="CHEBI:15378"/>
        <dbReference type="ChEBI" id="CHEBI:15678"/>
        <dbReference type="ChEBI" id="CHEBI:16526"/>
        <dbReference type="ChEBI" id="CHEBI:58639"/>
        <dbReference type="EC" id="4.1.1.97"/>
    </reaction>
</comment>
<accession>A0A3Q8XJ37</accession>
<dbReference type="Proteomes" id="UP000294395">
    <property type="component" value="Chromosome"/>
</dbReference>
<dbReference type="PANTHER" id="PTHR43466">
    <property type="entry name" value="2-OXO-4-HYDROXY-4-CARBOXY-5-UREIDOIMIDAZOLINE DECARBOXYLASE-RELATED"/>
    <property type="match status" value="1"/>
</dbReference>
<dbReference type="GeneID" id="56328920"/>
<name>A0A3Q8XJ37_ACIHA</name>
<dbReference type="SUPFAM" id="SSF158694">
    <property type="entry name" value="UraD-Like"/>
    <property type="match status" value="1"/>
</dbReference>
<dbReference type="Gene3D" id="1.10.3330.10">
    <property type="entry name" value="Oxo-4-hydroxy-4-carboxy-5-ureidoimidazoline decarboxylase"/>
    <property type="match status" value="1"/>
</dbReference>
<dbReference type="NCBIfam" id="TIGR03180">
    <property type="entry name" value="UraD_2"/>
    <property type="match status" value="1"/>
</dbReference>
<gene>
    <name evidence="7" type="primary">uraD</name>
    <name evidence="7" type="ORF">AHTJR_06305</name>
</gene>
<evidence type="ECO:0000313" key="8">
    <source>
        <dbReference type="Proteomes" id="UP000294395"/>
    </source>
</evidence>
<dbReference type="InterPro" id="IPR017595">
    <property type="entry name" value="OHCU_decarboxylase-2"/>
</dbReference>
<dbReference type="GO" id="GO:0019628">
    <property type="term" value="P:urate catabolic process"/>
    <property type="evidence" value="ECO:0007669"/>
    <property type="project" value="TreeGrafter"/>
</dbReference>
<dbReference type="RefSeq" id="WP_113997971.1">
    <property type="nucleotide sequence ID" value="NZ_CP030880.1"/>
</dbReference>
<sequence>MDLEQFNSLNNEQAFEALKSCVHIQSWIQSIIQQRPFGSVDELYQTAALQAQTWQWSEISEALAQHPRIGEKKAATTLSEREQQFSQKEQAQLGADQDIQQALYQGNLAYEHKFGHIFLIRAAGRSGTEMLAELNRRLENSVELEQFEVKQQLSEIALIRLKQEIQ</sequence>
<organism evidence="7 8">
    <name type="scientific">Acinetobacter haemolyticus</name>
    <dbReference type="NCBI Taxonomy" id="29430"/>
    <lineage>
        <taxon>Bacteria</taxon>
        <taxon>Pseudomonadati</taxon>
        <taxon>Pseudomonadota</taxon>
        <taxon>Gammaproteobacteria</taxon>
        <taxon>Moraxellales</taxon>
        <taxon>Moraxellaceae</taxon>
        <taxon>Acinetobacter</taxon>
    </lineage>
</organism>
<dbReference type="NCBIfam" id="NF010372">
    <property type="entry name" value="PRK13798.1"/>
    <property type="match status" value="1"/>
</dbReference>
<keyword evidence="4" id="KW-0659">Purine metabolism</keyword>
<keyword evidence="6 7" id="KW-0456">Lyase</keyword>
<dbReference type="InterPro" id="IPR036778">
    <property type="entry name" value="OHCU_decarboxylase_sf"/>
</dbReference>
<evidence type="ECO:0000256" key="6">
    <source>
        <dbReference type="ARBA" id="ARBA00023239"/>
    </source>
</evidence>
<comment type="pathway">
    <text evidence="2">Purine metabolism; urate degradation; (S)-allantoin from urate: step 3/3.</text>
</comment>
<evidence type="ECO:0000256" key="2">
    <source>
        <dbReference type="ARBA" id="ARBA00004754"/>
    </source>
</evidence>
<dbReference type="AlphaFoldDB" id="A0A3Q8XJ37"/>
<evidence type="ECO:0000256" key="3">
    <source>
        <dbReference type="ARBA" id="ARBA00012257"/>
    </source>
</evidence>
<dbReference type="GO" id="GO:0051997">
    <property type="term" value="F:2-oxo-4-hydroxy-4-carboxy-5-ureidoimidazoline decarboxylase activity"/>
    <property type="evidence" value="ECO:0007669"/>
    <property type="project" value="UniProtKB-EC"/>
</dbReference>
<proteinExistence type="predicted"/>
<dbReference type="PANTHER" id="PTHR43466:SF1">
    <property type="entry name" value="2-OXO-4-HYDROXY-4-CARBOXY-5-UREIDOIMIDAZOLINE DECARBOXYLASE-RELATED"/>
    <property type="match status" value="1"/>
</dbReference>
<dbReference type="EC" id="4.1.1.97" evidence="3"/>
<evidence type="ECO:0000256" key="5">
    <source>
        <dbReference type="ARBA" id="ARBA00022793"/>
    </source>
</evidence>
<evidence type="ECO:0000313" key="7">
    <source>
        <dbReference type="EMBL" id="QBQ15898.1"/>
    </source>
</evidence>
<protein>
    <recommendedName>
        <fullName evidence="3">2-oxo-4-hydroxy-4-carboxy-5-ureidoimidazoline decarboxylase</fullName>
        <ecNumber evidence="3">4.1.1.97</ecNumber>
    </recommendedName>
</protein>
<dbReference type="GO" id="GO:0006144">
    <property type="term" value="P:purine nucleobase metabolic process"/>
    <property type="evidence" value="ECO:0007669"/>
    <property type="project" value="UniProtKB-KW"/>
</dbReference>
<dbReference type="EMBL" id="CP038009">
    <property type="protein sequence ID" value="QBQ15898.1"/>
    <property type="molecule type" value="Genomic_DNA"/>
</dbReference>
<evidence type="ECO:0000256" key="1">
    <source>
        <dbReference type="ARBA" id="ARBA00001163"/>
    </source>
</evidence>
<keyword evidence="5" id="KW-0210">Decarboxylase</keyword>
<reference evidence="7 8" key="1">
    <citation type="submission" date="2019-03" db="EMBL/GenBank/DDBJ databases">
        <title>Complete genome sequence of two outbreak-associated Acinetobacter haemolyticus strains.</title>
        <authorList>
            <person name="Bai L."/>
            <person name="Zhang S.-C."/>
            <person name="Deng Y."/>
            <person name="Song C.-C."/>
            <person name="Kang G.-B."/>
            <person name="Dong Y."/>
            <person name="Wang Y."/>
            <person name="Gao F."/>
            <person name="Huang H."/>
        </authorList>
    </citation>
    <scope>NUCLEOTIDE SEQUENCE [LARGE SCALE GENOMIC DNA]</scope>
    <source>
        <strain evidence="7 8">TJR01</strain>
    </source>
</reference>
<dbReference type="InterPro" id="IPR018020">
    <property type="entry name" value="OHCU_decarboxylase"/>
</dbReference>
<evidence type="ECO:0000256" key="4">
    <source>
        <dbReference type="ARBA" id="ARBA00022631"/>
    </source>
</evidence>
<dbReference type="Pfam" id="PF09349">
    <property type="entry name" value="OHCU_decarbox"/>
    <property type="match status" value="1"/>
</dbReference>